<keyword evidence="8" id="KW-1185">Reference proteome</keyword>
<feature type="domain" description="DNA-directed RNA polymerase III subunit RPC3 winged-helix" evidence="6">
    <location>
        <begin position="350"/>
        <end position="427"/>
    </location>
</feature>
<keyword evidence="4 5" id="KW-0539">Nucleus</keyword>
<dbReference type="GO" id="GO:0003697">
    <property type="term" value="F:single-stranded DNA binding"/>
    <property type="evidence" value="ECO:0007669"/>
    <property type="project" value="UniProtKB-UniRule"/>
</dbReference>
<evidence type="ECO:0000313" key="8">
    <source>
        <dbReference type="Proteomes" id="UP000015354"/>
    </source>
</evidence>
<dbReference type="InterPro" id="IPR039748">
    <property type="entry name" value="RPC3"/>
</dbReference>
<dbReference type="Pfam" id="PF22536">
    <property type="entry name" value="WHD_POLR3C"/>
    <property type="match status" value="1"/>
</dbReference>
<gene>
    <name evidence="7" type="ORF">STCU_06004</name>
</gene>
<comment type="caution">
    <text evidence="7">The sequence shown here is derived from an EMBL/GenBank/DDBJ whole genome shotgun (WGS) entry which is preliminary data.</text>
</comment>
<keyword evidence="3 5" id="KW-0804">Transcription</keyword>
<comment type="subcellular location">
    <subcellularLocation>
        <location evidence="1 5">Nucleus</location>
    </subcellularLocation>
</comment>
<dbReference type="GO" id="GO:0005666">
    <property type="term" value="C:RNA polymerase III complex"/>
    <property type="evidence" value="ECO:0007669"/>
    <property type="project" value="UniProtKB-UniRule"/>
</dbReference>
<protein>
    <recommendedName>
        <fullName evidence="5">DNA-directed RNA polymerase III subunit RPC3</fullName>
        <shortName evidence="5">RNA polymerase III subunit C3</shortName>
    </recommendedName>
</protein>
<dbReference type="Proteomes" id="UP000015354">
    <property type="component" value="Unassembled WGS sequence"/>
</dbReference>
<dbReference type="OrthoDB" id="272392at2759"/>
<dbReference type="InterPro" id="IPR055207">
    <property type="entry name" value="POLR3C_WHD"/>
</dbReference>
<evidence type="ECO:0000256" key="2">
    <source>
        <dbReference type="ARBA" id="ARBA00022478"/>
    </source>
</evidence>
<dbReference type="InterPro" id="IPR036388">
    <property type="entry name" value="WH-like_DNA-bd_sf"/>
</dbReference>
<evidence type="ECO:0000256" key="1">
    <source>
        <dbReference type="ARBA" id="ARBA00004123"/>
    </source>
</evidence>
<comment type="function">
    <text evidence="5">DNA-dependent RNA polymerase catalyzes the transcription of DNA into RNA using the four ribonucleoside triphosphates as substrates. Specific core component of RNA polymerase III which synthesizes small RNAs, such as 5S rRNA and tRNAs.</text>
</comment>
<accession>S9VIJ2</accession>
<dbReference type="Gene3D" id="1.10.10.10">
    <property type="entry name" value="Winged helix-like DNA-binding domain superfamily/Winged helix DNA-binding domain"/>
    <property type="match status" value="1"/>
</dbReference>
<proteinExistence type="inferred from homology"/>
<organism evidence="7 8">
    <name type="scientific">Strigomonas culicis</name>
    <dbReference type="NCBI Taxonomy" id="28005"/>
    <lineage>
        <taxon>Eukaryota</taxon>
        <taxon>Discoba</taxon>
        <taxon>Euglenozoa</taxon>
        <taxon>Kinetoplastea</taxon>
        <taxon>Metakinetoplastina</taxon>
        <taxon>Trypanosomatida</taxon>
        <taxon>Trypanosomatidae</taxon>
        <taxon>Strigomonadinae</taxon>
        <taxon>Strigomonas</taxon>
    </lineage>
</organism>
<keyword evidence="2 5" id="KW-0240">DNA-directed RNA polymerase</keyword>
<dbReference type="AlphaFoldDB" id="S9VIJ2"/>
<evidence type="ECO:0000256" key="3">
    <source>
        <dbReference type="ARBA" id="ARBA00023163"/>
    </source>
</evidence>
<sequence>MTTPHRRVLTDHHALLQDALKNQLDPLAGKVVEVLAQRGPLTLKQISNALQASPEAQHTSLLSAGRSAKMVRTDLTTSAETEGLTDPKTVSDLALKEVVTRLVLHRVVRSCAPERLYRLSVSDAVLLRVLVPLVAQRVERAYGPAGLALFAVLHQLAVVPWSSAVRLAQQRHADFADGVAAAAAYMEEDGWVEFVSGPAAAEAELGHKRPRAAEGAPLSDEHCRLSTFAMMRALLEESLQHYVAGVAAQEQPEVLSAVVSVLVAHVPPRAAGPTAGDDYAPLLAPHSEDLSLHSLTQGVRRRCPAALPEQVAASVRHLSDGPALVETVAPGVYRLSLPAVAAALHETTCERVLFARYGTLGVRMMKLLTRNHFLEDKTLAEEAIATQPKTRELLHAMMRDGYVALQEVPRGAVFAERAAKSSTFLWTAAPAGTLLASARHVARSLTFALRRLHHQQRLLEEGGGIIDAPADGPPRLPSAVGGAATRAPADPLAHRANAQQLWRSTIGYQSSSLSLMRLLLVLDYL</sequence>
<dbReference type="PANTHER" id="PTHR12949">
    <property type="entry name" value="RNA POLYMERASE III DNA DIRECTED -RELATED"/>
    <property type="match status" value="1"/>
</dbReference>
<comment type="subunit">
    <text evidence="5">Component of the RNA polymerase III (Pol III) complex consisting of 17 subunits.</text>
</comment>
<comment type="similarity">
    <text evidence="5">Belongs to the eukaryotic RPC3/POLR3C RNA polymerase subunit family.</text>
</comment>
<evidence type="ECO:0000259" key="6">
    <source>
        <dbReference type="Pfam" id="PF22536"/>
    </source>
</evidence>
<dbReference type="EMBL" id="ATMH01006004">
    <property type="protein sequence ID" value="EPY26936.1"/>
    <property type="molecule type" value="Genomic_DNA"/>
</dbReference>
<dbReference type="PANTHER" id="PTHR12949:SF0">
    <property type="entry name" value="DNA-DIRECTED RNA POLYMERASE III SUBUNIT RPC3"/>
    <property type="match status" value="1"/>
</dbReference>
<evidence type="ECO:0000256" key="4">
    <source>
        <dbReference type="ARBA" id="ARBA00023242"/>
    </source>
</evidence>
<evidence type="ECO:0000313" key="7">
    <source>
        <dbReference type="EMBL" id="EPY26936.1"/>
    </source>
</evidence>
<evidence type="ECO:0000256" key="5">
    <source>
        <dbReference type="RuleBase" id="RU367076"/>
    </source>
</evidence>
<reference evidence="7 8" key="1">
    <citation type="journal article" date="2013" name="PLoS ONE">
        <title>Predicting the Proteins of Angomonas deanei, Strigomonas culicis and Their Respective Endosymbionts Reveals New Aspects of the Trypanosomatidae Family.</title>
        <authorList>
            <person name="Motta M.C."/>
            <person name="Martins A.C."/>
            <person name="de Souza S.S."/>
            <person name="Catta-Preta C.M."/>
            <person name="Silva R."/>
            <person name="Klein C.C."/>
            <person name="de Almeida L.G."/>
            <person name="de Lima Cunha O."/>
            <person name="Ciapina L.P."/>
            <person name="Brocchi M."/>
            <person name="Colabardini A.C."/>
            <person name="de Araujo Lima B."/>
            <person name="Machado C.R."/>
            <person name="de Almeida Soares C.M."/>
            <person name="Probst C.M."/>
            <person name="de Menezes C.B."/>
            <person name="Thompson C.E."/>
            <person name="Bartholomeu D.C."/>
            <person name="Gradia D.F."/>
            <person name="Pavoni D.P."/>
            <person name="Grisard E.C."/>
            <person name="Fantinatti-Garboggini F."/>
            <person name="Marchini F.K."/>
            <person name="Rodrigues-Luiz G.F."/>
            <person name="Wagner G."/>
            <person name="Goldman G.H."/>
            <person name="Fietto J.L."/>
            <person name="Elias M.C."/>
            <person name="Goldman M.H."/>
            <person name="Sagot M.F."/>
            <person name="Pereira M."/>
            <person name="Stoco P.H."/>
            <person name="de Mendonca-Neto R.P."/>
            <person name="Teixeira S.M."/>
            <person name="Maciel T.E."/>
            <person name="de Oliveira Mendes T.A."/>
            <person name="Urmenyi T.P."/>
            <person name="de Souza W."/>
            <person name="Schenkman S."/>
            <person name="de Vasconcelos A.T."/>
        </authorList>
    </citation>
    <scope>NUCLEOTIDE SEQUENCE [LARGE SCALE GENOMIC DNA]</scope>
</reference>
<name>S9VIJ2_9TRYP</name>